<protein>
    <submittedName>
        <fullName evidence="2">Uncharacterized protein</fullName>
    </submittedName>
</protein>
<evidence type="ECO:0000313" key="2">
    <source>
        <dbReference type="EMBL" id="KAJ7741807.1"/>
    </source>
</evidence>
<feature type="region of interest" description="Disordered" evidence="1">
    <location>
        <begin position="682"/>
        <end position="725"/>
    </location>
</feature>
<name>A0AAD7IFB2_9AGAR</name>
<feature type="non-terminal residue" evidence="2">
    <location>
        <position position="725"/>
    </location>
</feature>
<organism evidence="2 3">
    <name type="scientific">Mycena maculata</name>
    <dbReference type="NCBI Taxonomy" id="230809"/>
    <lineage>
        <taxon>Eukaryota</taxon>
        <taxon>Fungi</taxon>
        <taxon>Dikarya</taxon>
        <taxon>Basidiomycota</taxon>
        <taxon>Agaricomycotina</taxon>
        <taxon>Agaricomycetes</taxon>
        <taxon>Agaricomycetidae</taxon>
        <taxon>Agaricales</taxon>
        <taxon>Marasmiineae</taxon>
        <taxon>Mycenaceae</taxon>
        <taxon>Mycena</taxon>
    </lineage>
</organism>
<evidence type="ECO:0000256" key="1">
    <source>
        <dbReference type="SAM" id="MobiDB-lite"/>
    </source>
</evidence>
<dbReference type="EMBL" id="JARJLG010000121">
    <property type="protein sequence ID" value="KAJ7741807.1"/>
    <property type="molecule type" value="Genomic_DNA"/>
</dbReference>
<proteinExistence type="predicted"/>
<feature type="non-terminal residue" evidence="2">
    <location>
        <position position="1"/>
    </location>
</feature>
<gene>
    <name evidence="2" type="ORF">DFH07DRAFT_684473</name>
</gene>
<sequence>LILCQDNDSWDTGSGGAKATAMVTFGPGETPVKCRRARSCCKGCHACERIDPALRTAVRFELDPAALSMVLAAQVETHQREGNTPEENVATGNKCQGGPVMRAKPHGTSNDHQYFIACSGWMPKFKENHRTLTIPDHVNENLLAKVMAGQPLTDDPDKDTPPCSLIVHPHIGLKRRRCPHAHIVNGVQVQSRILNSPCPATRSIYVPIDSPIRKVLIVHNETGHNHPVPPLTKVTFELKDTWRECIEENRVLGATVSKIDNAQSTKTILGRKTPAEYAPALQNTRVKRDILHAAKRAKYPAGLDVAILPLLLADLKKPLDEHYIHKYITRPEDGGIIIITAVPYLLRLLDNPGVTSFDGDATFKRVEGEMNEWELSIFAKFVQRAASLVRAYINRASADFFEMLFDELQRVKIMITGKPLGIQKFVPGGNLLAVNFDMEPAQVIGFCRSVLKHSNPEYSGIPKDTPPDKIAPYFIKICWRHGKEPVNDFKSLVSAGNFDRLRDFVYIDSKEALDSFSAFVYEDFGLVVHLYSNSCSTELRLLDWWRHKEMHEWIIPCIVKSQSFIPADVWDCTPSMTNTNEAQHHWTNLQTGIKLSPVEALERAREVDERVSQEIQTSLRTGALINPNNYYVDRMGRSVQCHSSNSRRKRELREAADATHQLQLQIDVEAKKRRESTVLTKSLREQLKAAKGTSGKRGKSDKAGPLLSASSSGRVTTARGSSGKS</sequence>
<comment type="caution">
    <text evidence="2">The sequence shown here is derived from an EMBL/GenBank/DDBJ whole genome shotgun (WGS) entry which is preliminary data.</text>
</comment>
<keyword evidence="3" id="KW-1185">Reference proteome</keyword>
<reference evidence="2" key="1">
    <citation type="submission" date="2023-03" db="EMBL/GenBank/DDBJ databases">
        <title>Massive genome expansion in bonnet fungi (Mycena s.s.) driven by repeated elements and novel gene families across ecological guilds.</title>
        <authorList>
            <consortium name="Lawrence Berkeley National Laboratory"/>
            <person name="Harder C.B."/>
            <person name="Miyauchi S."/>
            <person name="Viragh M."/>
            <person name="Kuo A."/>
            <person name="Thoen E."/>
            <person name="Andreopoulos B."/>
            <person name="Lu D."/>
            <person name="Skrede I."/>
            <person name="Drula E."/>
            <person name="Henrissat B."/>
            <person name="Morin E."/>
            <person name="Kohler A."/>
            <person name="Barry K."/>
            <person name="LaButti K."/>
            <person name="Morin E."/>
            <person name="Salamov A."/>
            <person name="Lipzen A."/>
            <person name="Mereny Z."/>
            <person name="Hegedus B."/>
            <person name="Baldrian P."/>
            <person name="Stursova M."/>
            <person name="Weitz H."/>
            <person name="Taylor A."/>
            <person name="Grigoriev I.V."/>
            <person name="Nagy L.G."/>
            <person name="Martin F."/>
            <person name="Kauserud H."/>
        </authorList>
    </citation>
    <scope>NUCLEOTIDE SEQUENCE</scope>
    <source>
        <strain evidence="2">CBHHK188m</strain>
    </source>
</reference>
<accession>A0AAD7IFB2</accession>
<dbReference type="AlphaFoldDB" id="A0AAD7IFB2"/>
<feature type="compositionally biased region" description="Polar residues" evidence="1">
    <location>
        <begin position="708"/>
        <end position="725"/>
    </location>
</feature>
<dbReference type="Proteomes" id="UP001215280">
    <property type="component" value="Unassembled WGS sequence"/>
</dbReference>
<evidence type="ECO:0000313" key="3">
    <source>
        <dbReference type="Proteomes" id="UP001215280"/>
    </source>
</evidence>